<feature type="signal peptide" evidence="8">
    <location>
        <begin position="1"/>
        <end position="25"/>
    </location>
</feature>
<keyword evidence="4" id="KW-0064">Aspartyl protease</keyword>
<evidence type="ECO:0000256" key="7">
    <source>
        <dbReference type="PIRSR" id="PIRSR601461-1"/>
    </source>
</evidence>
<dbReference type="InterPro" id="IPR001461">
    <property type="entry name" value="Aspartic_peptidase_A1"/>
</dbReference>
<dbReference type="GO" id="GO:0006508">
    <property type="term" value="P:proteolysis"/>
    <property type="evidence" value="ECO:0007669"/>
    <property type="project" value="UniProtKB-KW"/>
</dbReference>
<dbReference type="Gene3D" id="2.40.70.10">
    <property type="entry name" value="Acid Proteases"/>
    <property type="match status" value="2"/>
</dbReference>
<evidence type="ECO:0000256" key="2">
    <source>
        <dbReference type="ARBA" id="ARBA00022670"/>
    </source>
</evidence>
<keyword evidence="2" id="KW-0645">Protease</keyword>
<evidence type="ECO:0000256" key="1">
    <source>
        <dbReference type="ARBA" id="ARBA00007447"/>
    </source>
</evidence>
<evidence type="ECO:0000313" key="10">
    <source>
        <dbReference type="Proteomes" id="UP000694918"/>
    </source>
</evidence>
<dbReference type="InterPro" id="IPR033873">
    <property type="entry name" value="CND41-like"/>
</dbReference>
<dbReference type="GeneID" id="105134135"/>
<keyword evidence="3 8" id="KW-0732">Signal</keyword>
<dbReference type="Pfam" id="PF14541">
    <property type="entry name" value="TAXi_C"/>
    <property type="match status" value="1"/>
</dbReference>
<protein>
    <submittedName>
        <fullName evidence="11">Protein ASPARTIC PROTEASE IN GUARD CELL 1-like</fullName>
    </submittedName>
</protein>
<dbReference type="SUPFAM" id="SSF50630">
    <property type="entry name" value="Acid proteases"/>
    <property type="match status" value="1"/>
</dbReference>
<comment type="similarity">
    <text evidence="1">Belongs to the peptidase A1 family.</text>
</comment>
<dbReference type="PROSITE" id="PS51767">
    <property type="entry name" value="PEPTIDASE_A1"/>
    <property type="match status" value="1"/>
</dbReference>
<dbReference type="FunFam" id="2.40.70.10:FF:000021">
    <property type="entry name" value="Aspartyl protease AED1"/>
    <property type="match status" value="1"/>
</dbReference>
<gene>
    <name evidence="11" type="primary">LOC105134135</name>
</gene>
<feature type="active site" evidence="7">
    <location>
        <position position="148"/>
    </location>
</feature>
<feature type="chain" id="PRO_5042552349" evidence="8">
    <location>
        <begin position="26"/>
        <end position="469"/>
    </location>
</feature>
<dbReference type="PANTHER" id="PTHR13683">
    <property type="entry name" value="ASPARTYL PROTEASES"/>
    <property type="match status" value="1"/>
</dbReference>
<name>A0AAJ6UVL5_POPEU</name>
<sequence length="469" mass="50247">MATPICSISLLNVFLLLFSLEKGYAVEENEATKRNLHIVKVNSLLPTTACSHSSKVSDSLSLEVVHRHGPCIGIVNQEKGADAPSNMEIFLRDQNRVDSIHARLSSRGMFPEKQATLPVQSGASIGAGDYVVTVGLGTPKKEFTLIFDTGSDITWTQCEPCDRTCYKQKEPRLNPSKSTSYKNISCSSALCNLVASEGSQSCSSSTCRYQVQYGDGSYSIGFFATETLTLSSSDVFKNFLFGCGQQNDGLFGGAAGLLGLGRTKLALPSQTARTYKKLFSYCLPASSSSKGYLSLGGKVSKSVKFTPLSADFDSTPFYGLDITGLSVGGRELSIDESAFSAGTVIDSGTVITRLSPTAYSELSSAFQNLMTDYPSTSGYSIFDTCYDFSKYDTVRIPKVGVTFKGGVEMDIDVSGILYPVNGLKRVCLAFAGNEDDSDTSIFGNVQQRTYQVVYDGAKGRVGFAPGGCS</sequence>
<dbReference type="AlphaFoldDB" id="A0AAJ6UVL5"/>
<evidence type="ECO:0000256" key="8">
    <source>
        <dbReference type="SAM" id="SignalP"/>
    </source>
</evidence>
<dbReference type="GO" id="GO:0004190">
    <property type="term" value="F:aspartic-type endopeptidase activity"/>
    <property type="evidence" value="ECO:0007669"/>
    <property type="project" value="UniProtKB-KW"/>
</dbReference>
<dbReference type="KEGG" id="peu:105134135"/>
<keyword evidence="5" id="KW-0378">Hydrolase</keyword>
<evidence type="ECO:0000256" key="4">
    <source>
        <dbReference type="ARBA" id="ARBA00022750"/>
    </source>
</evidence>
<organism evidence="10 11">
    <name type="scientific">Populus euphratica</name>
    <name type="common">Euphrates poplar</name>
    <dbReference type="NCBI Taxonomy" id="75702"/>
    <lineage>
        <taxon>Eukaryota</taxon>
        <taxon>Viridiplantae</taxon>
        <taxon>Streptophyta</taxon>
        <taxon>Embryophyta</taxon>
        <taxon>Tracheophyta</taxon>
        <taxon>Spermatophyta</taxon>
        <taxon>Magnoliopsida</taxon>
        <taxon>eudicotyledons</taxon>
        <taxon>Gunneridae</taxon>
        <taxon>Pentapetalae</taxon>
        <taxon>rosids</taxon>
        <taxon>fabids</taxon>
        <taxon>Malpighiales</taxon>
        <taxon>Salicaceae</taxon>
        <taxon>Saliceae</taxon>
        <taxon>Populus</taxon>
    </lineage>
</organism>
<dbReference type="CDD" id="cd05472">
    <property type="entry name" value="cnd41_like"/>
    <property type="match status" value="1"/>
</dbReference>
<keyword evidence="6" id="KW-1015">Disulfide bond</keyword>
<dbReference type="Proteomes" id="UP000694918">
    <property type="component" value="Unplaced"/>
</dbReference>
<dbReference type="RefSeq" id="XP_011036735.1">
    <property type="nucleotide sequence ID" value="XM_011038433.1"/>
</dbReference>
<dbReference type="InterPro" id="IPR032799">
    <property type="entry name" value="TAXi_C"/>
</dbReference>
<dbReference type="Pfam" id="PF14543">
    <property type="entry name" value="TAXi_N"/>
    <property type="match status" value="1"/>
</dbReference>
<evidence type="ECO:0000256" key="5">
    <source>
        <dbReference type="ARBA" id="ARBA00022801"/>
    </source>
</evidence>
<dbReference type="InterPro" id="IPR033121">
    <property type="entry name" value="PEPTIDASE_A1"/>
</dbReference>
<evidence type="ECO:0000259" key="9">
    <source>
        <dbReference type="PROSITE" id="PS51767"/>
    </source>
</evidence>
<dbReference type="PANTHER" id="PTHR13683:SF907">
    <property type="entry name" value="PEPTIDASE A1 DOMAIN-CONTAINING PROTEIN"/>
    <property type="match status" value="1"/>
</dbReference>
<dbReference type="InterPro" id="IPR021109">
    <property type="entry name" value="Peptidase_aspartic_dom_sf"/>
</dbReference>
<proteinExistence type="inferred from homology"/>
<dbReference type="InterPro" id="IPR032861">
    <property type="entry name" value="TAXi_N"/>
</dbReference>
<feature type="domain" description="Peptidase A1" evidence="9">
    <location>
        <begin position="130"/>
        <end position="464"/>
    </location>
</feature>
<evidence type="ECO:0000256" key="6">
    <source>
        <dbReference type="ARBA" id="ARBA00023157"/>
    </source>
</evidence>
<reference evidence="11" key="1">
    <citation type="submission" date="2025-08" db="UniProtKB">
        <authorList>
            <consortium name="RefSeq"/>
        </authorList>
    </citation>
    <scope>IDENTIFICATION</scope>
</reference>
<evidence type="ECO:0000256" key="3">
    <source>
        <dbReference type="ARBA" id="ARBA00022729"/>
    </source>
</evidence>
<dbReference type="FunFam" id="2.40.70.10:FF:000013">
    <property type="entry name" value="Aspartyl protease AED1"/>
    <property type="match status" value="1"/>
</dbReference>
<keyword evidence="10" id="KW-1185">Reference proteome</keyword>
<evidence type="ECO:0000313" key="11">
    <source>
        <dbReference type="RefSeq" id="XP_011036735.1"/>
    </source>
</evidence>
<feature type="active site" evidence="7">
    <location>
        <position position="346"/>
    </location>
</feature>
<accession>A0AAJ6UVL5</accession>
<dbReference type="PRINTS" id="PR00792">
    <property type="entry name" value="PEPSIN"/>
</dbReference>